<keyword evidence="4" id="KW-0175">Coiled coil</keyword>
<evidence type="ECO:0000256" key="2">
    <source>
        <dbReference type="ARBA" id="ARBA00022525"/>
    </source>
</evidence>
<accession>A0A9D4DWS0</accession>
<dbReference type="GO" id="GO:0005576">
    <property type="term" value="C:extracellular region"/>
    <property type="evidence" value="ECO:0007669"/>
    <property type="project" value="UniProtKB-SubCell"/>
</dbReference>
<proteinExistence type="predicted"/>
<keyword evidence="3" id="KW-0732">Signal</keyword>
<dbReference type="AlphaFoldDB" id="A0A9D4DWS0"/>
<evidence type="ECO:0000256" key="3">
    <source>
        <dbReference type="ARBA" id="ARBA00022729"/>
    </source>
</evidence>
<reference evidence="6" key="2">
    <citation type="submission" date="2020-11" db="EMBL/GenBank/DDBJ databases">
        <authorList>
            <person name="McCartney M.A."/>
            <person name="Auch B."/>
            <person name="Kono T."/>
            <person name="Mallez S."/>
            <person name="Becker A."/>
            <person name="Gohl D.M."/>
            <person name="Silverstein K.A.T."/>
            <person name="Koren S."/>
            <person name="Bechman K.B."/>
            <person name="Herman A."/>
            <person name="Abrahante J.E."/>
            <person name="Garbe J."/>
        </authorList>
    </citation>
    <scope>NUCLEOTIDE SEQUENCE</scope>
    <source>
        <strain evidence="6">Duluth1</strain>
        <tissue evidence="6">Whole animal</tissue>
    </source>
</reference>
<evidence type="ECO:0000313" key="7">
    <source>
        <dbReference type="Proteomes" id="UP000828390"/>
    </source>
</evidence>
<dbReference type="InterPro" id="IPR001073">
    <property type="entry name" value="C1q_dom"/>
</dbReference>
<dbReference type="Proteomes" id="UP000828390">
    <property type="component" value="Unassembled WGS sequence"/>
</dbReference>
<dbReference type="SMART" id="SM00110">
    <property type="entry name" value="C1Q"/>
    <property type="match status" value="1"/>
</dbReference>
<dbReference type="InterPro" id="IPR008983">
    <property type="entry name" value="Tumour_necrosis_fac-like_dom"/>
</dbReference>
<evidence type="ECO:0000259" key="5">
    <source>
        <dbReference type="PROSITE" id="PS50871"/>
    </source>
</evidence>
<organism evidence="6 7">
    <name type="scientific">Dreissena polymorpha</name>
    <name type="common">Zebra mussel</name>
    <name type="synonym">Mytilus polymorpha</name>
    <dbReference type="NCBI Taxonomy" id="45954"/>
    <lineage>
        <taxon>Eukaryota</taxon>
        <taxon>Metazoa</taxon>
        <taxon>Spiralia</taxon>
        <taxon>Lophotrochozoa</taxon>
        <taxon>Mollusca</taxon>
        <taxon>Bivalvia</taxon>
        <taxon>Autobranchia</taxon>
        <taxon>Heteroconchia</taxon>
        <taxon>Euheterodonta</taxon>
        <taxon>Imparidentia</taxon>
        <taxon>Neoheterodontei</taxon>
        <taxon>Myida</taxon>
        <taxon>Dreissenoidea</taxon>
        <taxon>Dreissenidae</taxon>
        <taxon>Dreissena</taxon>
    </lineage>
</organism>
<keyword evidence="2" id="KW-0964">Secreted</keyword>
<dbReference type="PANTHER" id="PTHR22923">
    <property type="entry name" value="CEREBELLIN-RELATED"/>
    <property type="match status" value="1"/>
</dbReference>
<name>A0A9D4DWS0_DREPO</name>
<dbReference type="Pfam" id="PF00386">
    <property type="entry name" value="C1q"/>
    <property type="match status" value="1"/>
</dbReference>
<comment type="subcellular location">
    <subcellularLocation>
        <location evidence="1">Secreted</location>
    </subcellularLocation>
</comment>
<feature type="coiled-coil region" evidence="4">
    <location>
        <begin position="34"/>
        <end position="61"/>
    </location>
</feature>
<protein>
    <recommendedName>
        <fullName evidence="5">C1q domain-containing protein</fullName>
    </recommendedName>
</protein>
<dbReference type="SUPFAM" id="SSF49842">
    <property type="entry name" value="TNF-like"/>
    <property type="match status" value="1"/>
</dbReference>
<reference evidence="6" key="1">
    <citation type="journal article" date="2019" name="bioRxiv">
        <title>The Genome of the Zebra Mussel, Dreissena polymorpha: A Resource for Invasive Species Research.</title>
        <authorList>
            <person name="McCartney M.A."/>
            <person name="Auch B."/>
            <person name="Kono T."/>
            <person name="Mallez S."/>
            <person name="Zhang Y."/>
            <person name="Obille A."/>
            <person name="Becker A."/>
            <person name="Abrahante J.E."/>
            <person name="Garbe J."/>
            <person name="Badalamenti J.P."/>
            <person name="Herman A."/>
            <person name="Mangelson H."/>
            <person name="Liachko I."/>
            <person name="Sullivan S."/>
            <person name="Sone E.D."/>
            <person name="Koren S."/>
            <person name="Silverstein K.A.T."/>
            <person name="Beckman K.B."/>
            <person name="Gohl D.M."/>
        </authorList>
    </citation>
    <scope>NUCLEOTIDE SEQUENCE</scope>
    <source>
        <strain evidence="6">Duluth1</strain>
        <tissue evidence="6">Whole animal</tissue>
    </source>
</reference>
<sequence length="237" mass="26101">MVAAFAREPSCPVCSRYDYEERILERVLRNEMAIDNLLAEIRQTNAEVKAALNMIKEDKTEIASAIQGGLLTISKAVSAMTTNTSVAITQMERENKILKDQLVIPQVHFFARIAEGQLIISPGQNIIFTNAQINEGQGYDVASGKFTVSVPGLYAFAVQYCVRPNQNGYIDIVNQGTILQRSLFEKNSAGPKCVSMQAFTRAAISDQIWVKSGTVSSSDLHGNIYMFKSFSGVLIHV</sequence>
<evidence type="ECO:0000313" key="6">
    <source>
        <dbReference type="EMBL" id="KAH3755705.1"/>
    </source>
</evidence>
<comment type="caution">
    <text evidence="6">The sequence shown here is derived from an EMBL/GenBank/DDBJ whole genome shotgun (WGS) entry which is preliminary data.</text>
</comment>
<keyword evidence="7" id="KW-1185">Reference proteome</keyword>
<gene>
    <name evidence="6" type="ORF">DPMN_190403</name>
</gene>
<feature type="domain" description="C1q" evidence="5">
    <location>
        <begin position="102"/>
        <end position="237"/>
    </location>
</feature>
<dbReference type="PROSITE" id="PS50871">
    <property type="entry name" value="C1Q"/>
    <property type="match status" value="1"/>
</dbReference>
<dbReference type="EMBL" id="JAIWYP010000010">
    <property type="protein sequence ID" value="KAH3755705.1"/>
    <property type="molecule type" value="Genomic_DNA"/>
</dbReference>
<evidence type="ECO:0000256" key="4">
    <source>
        <dbReference type="SAM" id="Coils"/>
    </source>
</evidence>
<dbReference type="Gene3D" id="2.60.120.40">
    <property type="match status" value="1"/>
</dbReference>
<dbReference type="PANTHER" id="PTHR22923:SF116">
    <property type="entry name" value="C1Q DOMAIN-CONTAINING PROTEIN"/>
    <property type="match status" value="1"/>
</dbReference>
<dbReference type="InterPro" id="IPR050822">
    <property type="entry name" value="Cerebellin_Synaptic_Org"/>
</dbReference>
<dbReference type="PRINTS" id="PR00007">
    <property type="entry name" value="COMPLEMNTC1Q"/>
</dbReference>
<evidence type="ECO:0000256" key="1">
    <source>
        <dbReference type="ARBA" id="ARBA00004613"/>
    </source>
</evidence>